<evidence type="ECO:0000313" key="1">
    <source>
        <dbReference type="EMBL" id="SDN16417.1"/>
    </source>
</evidence>
<dbReference type="EMBL" id="FNIE01000003">
    <property type="protein sequence ID" value="SDN16417.1"/>
    <property type="molecule type" value="Genomic_DNA"/>
</dbReference>
<proteinExistence type="predicted"/>
<dbReference type="AlphaFoldDB" id="A0A1G9Z5B5"/>
<dbReference type="Proteomes" id="UP000199341">
    <property type="component" value="Unassembled WGS sequence"/>
</dbReference>
<dbReference type="RefSeq" id="WP_093783314.1">
    <property type="nucleotide sequence ID" value="NZ_FNIE01000003.1"/>
</dbReference>
<dbReference type="STRING" id="310781.SAMN05216259_10312"/>
<reference evidence="1 2" key="1">
    <citation type="submission" date="2016-10" db="EMBL/GenBank/DDBJ databases">
        <authorList>
            <person name="de Groot N.N."/>
        </authorList>
    </citation>
    <scope>NUCLEOTIDE SEQUENCE [LARGE SCALE GENOMIC DNA]</scope>
    <source>
        <strain evidence="1 2">CGMCC 4.2022</strain>
    </source>
</reference>
<gene>
    <name evidence="1" type="ORF">SAMN05216259_10312</name>
</gene>
<keyword evidence="2" id="KW-1185">Reference proteome</keyword>
<protein>
    <submittedName>
        <fullName evidence="1">Uncharacterized protein</fullName>
    </submittedName>
</protein>
<sequence length="91" mass="9757">MSLLVLDVGTLDVCELTSLMQARCAHCLGTMAEDADPVRSSLLASLSDWVRADHPGRCVICGARFRAGAAIAPEDEGWRADCCPTGPRRLQ</sequence>
<name>A0A1G9Z5B5_9ACTN</name>
<evidence type="ECO:0000313" key="2">
    <source>
        <dbReference type="Proteomes" id="UP000199341"/>
    </source>
</evidence>
<organism evidence="1 2">
    <name type="scientific">Actinacidiphila guanduensis</name>
    <dbReference type="NCBI Taxonomy" id="310781"/>
    <lineage>
        <taxon>Bacteria</taxon>
        <taxon>Bacillati</taxon>
        <taxon>Actinomycetota</taxon>
        <taxon>Actinomycetes</taxon>
        <taxon>Kitasatosporales</taxon>
        <taxon>Streptomycetaceae</taxon>
        <taxon>Actinacidiphila</taxon>
    </lineage>
</organism>
<accession>A0A1G9Z5B5</accession>